<keyword evidence="2" id="KW-1185">Reference proteome</keyword>
<reference evidence="1 2" key="1">
    <citation type="journal article" date="2019" name="Int. J. Syst. Evol. Microbiol.">
        <title>The Global Catalogue of Microorganisms (GCM) 10K type strain sequencing project: providing services to taxonomists for standard genome sequencing and annotation.</title>
        <authorList>
            <consortium name="The Broad Institute Genomics Platform"/>
            <consortium name="The Broad Institute Genome Sequencing Center for Infectious Disease"/>
            <person name="Wu L."/>
            <person name="Ma J."/>
        </authorList>
    </citation>
    <scope>NUCLEOTIDE SEQUENCE [LARGE SCALE GENOMIC DNA]</scope>
    <source>
        <strain evidence="1 2">JCM 15481</strain>
    </source>
</reference>
<sequence>MDDPDMTPLRIREESSDGGVKAQVRAGVCEGRAGVACGLGEGRAEGRVVRAGVARSDLAGACRRLAPEG</sequence>
<name>A0ABN2XSH5_9ACTN</name>
<evidence type="ECO:0000313" key="2">
    <source>
        <dbReference type="Proteomes" id="UP001500443"/>
    </source>
</evidence>
<comment type="caution">
    <text evidence="1">The sequence shown here is derived from an EMBL/GenBank/DDBJ whole genome shotgun (WGS) entry which is preliminary data.</text>
</comment>
<accession>A0ABN2XSH5</accession>
<protein>
    <submittedName>
        <fullName evidence="1">Uncharacterized protein</fullName>
    </submittedName>
</protein>
<organism evidence="1 2">
    <name type="scientific">Streptomyces synnematoformans</name>
    <dbReference type="NCBI Taxonomy" id="415721"/>
    <lineage>
        <taxon>Bacteria</taxon>
        <taxon>Bacillati</taxon>
        <taxon>Actinomycetota</taxon>
        <taxon>Actinomycetes</taxon>
        <taxon>Kitasatosporales</taxon>
        <taxon>Streptomycetaceae</taxon>
        <taxon>Streptomyces</taxon>
    </lineage>
</organism>
<proteinExistence type="predicted"/>
<dbReference type="EMBL" id="BAAAPF010000031">
    <property type="protein sequence ID" value="GAA2116235.1"/>
    <property type="molecule type" value="Genomic_DNA"/>
</dbReference>
<evidence type="ECO:0000313" key="1">
    <source>
        <dbReference type="EMBL" id="GAA2116235.1"/>
    </source>
</evidence>
<dbReference type="Proteomes" id="UP001500443">
    <property type="component" value="Unassembled WGS sequence"/>
</dbReference>
<gene>
    <name evidence="1" type="ORF">GCM10009802_16590</name>
</gene>